<dbReference type="CDD" id="cd05009">
    <property type="entry name" value="SIS_GlmS_GlmD_2"/>
    <property type="match status" value="1"/>
</dbReference>
<evidence type="ECO:0000313" key="11">
    <source>
        <dbReference type="EMBL" id="MBC5648619.1"/>
    </source>
</evidence>
<evidence type="ECO:0000256" key="5">
    <source>
        <dbReference type="ARBA" id="ARBA00022679"/>
    </source>
</evidence>
<name>A0ABR7EHK2_9FIRM</name>
<evidence type="ECO:0000256" key="7">
    <source>
        <dbReference type="ARBA" id="ARBA00022962"/>
    </source>
</evidence>
<comment type="subunit">
    <text evidence="8">Homodimer.</text>
</comment>
<dbReference type="InterPro" id="IPR047084">
    <property type="entry name" value="GFAT_N"/>
</dbReference>
<comment type="catalytic activity">
    <reaction evidence="1 8">
        <text>D-fructose 6-phosphate + L-glutamine = D-glucosamine 6-phosphate + L-glutamate</text>
        <dbReference type="Rhea" id="RHEA:13237"/>
        <dbReference type="ChEBI" id="CHEBI:29985"/>
        <dbReference type="ChEBI" id="CHEBI:58359"/>
        <dbReference type="ChEBI" id="CHEBI:58725"/>
        <dbReference type="ChEBI" id="CHEBI:61527"/>
        <dbReference type="EC" id="2.6.1.16"/>
    </reaction>
</comment>
<dbReference type="EMBL" id="JACOON010000005">
    <property type="protein sequence ID" value="MBC5648619.1"/>
    <property type="molecule type" value="Genomic_DNA"/>
</dbReference>
<dbReference type="InterPro" id="IPR035466">
    <property type="entry name" value="GlmS/AgaS_SIS"/>
</dbReference>
<comment type="subcellular location">
    <subcellularLocation>
        <location evidence="8">Cytoplasm</location>
    </subcellularLocation>
</comment>
<dbReference type="SUPFAM" id="SSF53697">
    <property type="entry name" value="SIS domain"/>
    <property type="match status" value="1"/>
</dbReference>
<gene>
    <name evidence="8 11" type="primary">glmS</name>
    <name evidence="11" type="ORF">H8S18_09740</name>
</gene>
<dbReference type="Proteomes" id="UP000606889">
    <property type="component" value="Unassembled WGS sequence"/>
</dbReference>
<dbReference type="Pfam" id="PF01380">
    <property type="entry name" value="SIS"/>
    <property type="match status" value="2"/>
</dbReference>
<feature type="domain" description="SIS" evidence="10">
    <location>
        <begin position="452"/>
        <end position="598"/>
    </location>
</feature>
<dbReference type="PANTHER" id="PTHR10937:SF0">
    <property type="entry name" value="GLUTAMINE--FRUCTOSE-6-PHOSPHATE TRANSAMINASE (ISOMERIZING)"/>
    <property type="match status" value="1"/>
</dbReference>
<organism evidence="11 12">
    <name type="scientific">Christensenella tenuis</name>
    <dbReference type="NCBI Taxonomy" id="2763033"/>
    <lineage>
        <taxon>Bacteria</taxon>
        <taxon>Bacillati</taxon>
        <taxon>Bacillota</taxon>
        <taxon>Clostridia</taxon>
        <taxon>Christensenellales</taxon>
        <taxon>Christensenellaceae</taxon>
        <taxon>Christensenella</taxon>
    </lineage>
</organism>
<evidence type="ECO:0000256" key="4">
    <source>
        <dbReference type="ARBA" id="ARBA00022576"/>
    </source>
</evidence>
<evidence type="ECO:0000256" key="1">
    <source>
        <dbReference type="ARBA" id="ARBA00001031"/>
    </source>
</evidence>
<dbReference type="HAMAP" id="MF_00164">
    <property type="entry name" value="GlmS"/>
    <property type="match status" value="1"/>
</dbReference>
<feature type="active site" description="Nucleophile; for GATase activity" evidence="8">
    <location>
        <position position="2"/>
    </location>
</feature>
<dbReference type="RefSeq" id="WP_186858120.1">
    <property type="nucleotide sequence ID" value="NZ_JACOON010000005.1"/>
</dbReference>
<feature type="initiator methionine" description="Removed" evidence="8">
    <location>
        <position position="1"/>
    </location>
</feature>
<dbReference type="CDD" id="cd00714">
    <property type="entry name" value="GFAT"/>
    <property type="match status" value="1"/>
</dbReference>
<evidence type="ECO:0000256" key="3">
    <source>
        <dbReference type="ARBA" id="ARBA00016090"/>
    </source>
</evidence>
<dbReference type="CDD" id="cd05008">
    <property type="entry name" value="SIS_GlmS_GlmD_1"/>
    <property type="match status" value="1"/>
</dbReference>
<dbReference type="InterPro" id="IPR017932">
    <property type="entry name" value="GATase_2_dom"/>
</dbReference>
<evidence type="ECO:0000256" key="2">
    <source>
        <dbReference type="ARBA" id="ARBA00012916"/>
    </source>
</evidence>
<evidence type="ECO:0000313" key="12">
    <source>
        <dbReference type="Proteomes" id="UP000606889"/>
    </source>
</evidence>
<dbReference type="NCBIfam" id="TIGR01135">
    <property type="entry name" value="glmS"/>
    <property type="match status" value="1"/>
</dbReference>
<keyword evidence="8" id="KW-0963">Cytoplasm</keyword>
<dbReference type="Gene3D" id="3.60.20.10">
    <property type="entry name" value="Glutamine Phosphoribosylpyrophosphate, subunit 1, domain 1"/>
    <property type="match status" value="1"/>
</dbReference>
<evidence type="ECO:0000259" key="10">
    <source>
        <dbReference type="PROSITE" id="PS51464"/>
    </source>
</evidence>
<evidence type="ECO:0000256" key="6">
    <source>
        <dbReference type="ARBA" id="ARBA00022737"/>
    </source>
</evidence>
<feature type="domain" description="Glutamine amidotransferase type-2" evidence="9">
    <location>
        <begin position="2"/>
        <end position="217"/>
    </location>
</feature>
<dbReference type="EC" id="2.6.1.16" evidence="2 8"/>
<keyword evidence="12" id="KW-1185">Reference proteome</keyword>
<dbReference type="InterPro" id="IPR001347">
    <property type="entry name" value="SIS_dom"/>
</dbReference>
<feature type="domain" description="SIS" evidence="10">
    <location>
        <begin position="283"/>
        <end position="423"/>
    </location>
</feature>
<dbReference type="Pfam" id="PF13522">
    <property type="entry name" value="GATase_6"/>
    <property type="match status" value="1"/>
</dbReference>
<keyword evidence="4 8" id="KW-0032">Aminotransferase</keyword>
<evidence type="ECO:0000256" key="8">
    <source>
        <dbReference type="HAMAP-Rule" id="MF_00164"/>
    </source>
</evidence>
<reference evidence="11 12" key="1">
    <citation type="submission" date="2020-08" db="EMBL/GenBank/DDBJ databases">
        <title>Genome public.</title>
        <authorList>
            <person name="Liu C."/>
            <person name="Sun Q."/>
        </authorList>
    </citation>
    <scope>NUCLEOTIDE SEQUENCE [LARGE SCALE GENOMIC DNA]</scope>
    <source>
        <strain evidence="11 12">NSJ-35</strain>
    </source>
</reference>
<dbReference type="InterPro" id="IPR046348">
    <property type="entry name" value="SIS_dom_sf"/>
</dbReference>
<comment type="caution">
    <text evidence="11">The sequence shown here is derived from an EMBL/GenBank/DDBJ whole genome shotgun (WGS) entry which is preliminary data.</text>
</comment>
<dbReference type="NCBIfam" id="NF001484">
    <property type="entry name" value="PRK00331.1"/>
    <property type="match status" value="1"/>
</dbReference>
<accession>A0ABR7EHK2</accession>
<dbReference type="InterPro" id="IPR035490">
    <property type="entry name" value="GlmS/FrlB_SIS"/>
</dbReference>
<dbReference type="PROSITE" id="PS51464">
    <property type="entry name" value="SIS"/>
    <property type="match status" value="2"/>
</dbReference>
<keyword evidence="5 8" id="KW-0808">Transferase</keyword>
<sequence length="608" mass="67010">MCGIVGYIGDKNVIPVLIGGLQKLEYRGYDSAGIAYLDNGKMTIYKEKGKLAELEKMVADKCAEHTIGIGHTRWATHGEPNQLNAHPHVNAAGDLAIVHNGIIENYLQLREWLTKKGISFVSETDTEIIAHLINYYLVDDLKEAVAQAISKLKGSYAIGVVCERFPNEIVAVRKDSPLVVGVGKNENLIASDIPALLEYTRNVYFLNNGEIAVVKQDSVCLYDEVLNPTSREVFTVEWDVSQAEKAGYPHFMLKEIEEQPRALAETLNPRVKDGEINFDEIGIDDAMLAGIKKITVIACGTAYHASYVGKYIIERFARVPVEVEIASEFRYKNPIINQDNFVIVVSQSGETADTIAALREAKSKGASVLAIANVVGSTIAREADKVLYTRAGLEIAVASTKAYTTQLMALYMFALKLAYAKGGITQDEYHAYVAELQKVPENAEKVIQNKELLQKFAYEHFTEHSVFYIGRGLDYAMAMEGSLKLKEISYIHSEAYAGGELKHGTIALVEEGTLVVAVLTQGDLIEKALSNVKEVTSRGAVVMVVTQEKYKDLVKDVADKIVTIPDAIDFEATITSIIPMQIFAYYMSVQKGCDVDKPRNLAKSVTVE</sequence>
<feature type="active site" description="For Fru-6P isomerization activity" evidence="8">
    <location>
        <position position="603"/>
    </location>
</feature>
<evidence type="ECO:0000259" key="9">
    <source>
        <dbReference type="PROSITE" id="PS51278"/>
    </source>
</evidence>
<dbReference type="InterPro" id="IPR005855">
    <property type="entry name" value="GFAT"/>
</dbReference>
<proteinExistence type="inferred from homology"/>
<comment type="function">
    <text evidence="8">Catalyzes the first step in hexosamine metabolism, converting fructose-6P into glucosamine-6P using glutamine as a nitrogen source.</text>
</comment>
<dbReference type="PROSITE" id="PS51278">
    <property type="entry name" value="GATASE_TYPE_2"/>
    <property type="match status" value="1"/>
</dbReference>
<dbReference type="SUPFAM" id="SSF56235">
    <property type="entry name" value="N-terminal nucleophile aminohydrolases (Ntn hydrolases)"/>
    <property type="match status" value="1"/>
</dbReference>
<dbReference type="InterPro" id="IPR029055">
    <property type="entry name" value="Ntn_hydrolases_N"/>
</dbReference>
<keyword evidence="7" id="KW-0315">Glutamine amidotransferase</keyword>
<keyword evidence="6" id="KW-0677">Repeat</keyword>
<dbReference type="PANTHER" id="PTHR10937">
    <property type="entry name" value="GLUCOSAMINE--FRUCTOSE-6-PHOSPHATE AMINOTRANSFERASE, ISOMERIZING"/>
    <property type="match status" value="1"/>
</dbReference>
<dbReference type="GO" id="GO:0004360">
    <property type="term" value="F:glutamine-fructose-6-phosphate transaminase (isomerizing) activity"/>
    <property type="evidence" value="ECO:0007669"/>
    <property type="project" value="UniProtKB-EC"/>
</dbReference>
<dbReference type="Gene3D" id="3.40.50.10490">
    <property type="entry name" value="Glucose-6-phosphate isomerase like protein, domain 1"/>
    <property type="match status" value="2"/>
</dbReference>
<protein>
    <recommendedName>
        <fullName evidence="3 8">Glutamine--fructose-6-phosphate aminotransferase [isomerizing]</fullName>
        <ecNumber evidence="2 8">2.6.1.16</ecNumber>
    </recommendedName>
    <alternativeName>
        <fullName evidence="8">D-fructose-6-phosphate amidotransferase</fullName>
    </alternativeName>
    <alternativeName>
        <fullName evidence="8">GFAT</fullName>
    </alternativeName>
    <alternativeName>
        <fullName evidence="8">Glucosamine-6-phosphate synthase</fullName>
    </alternativeName>
    <alternativeName>
        <fullName evidence="8">Hexosephosphate aminotransferase</fullName>
    </alternativeName>
    <alternativeName>
        <fullName evidence="8">L-glutamine--D-fructose-6-phosphate amidotransferase</fullName>
    </alternativeName>
</protein>